<sequence>MADEYANASERAHEPPYRPLREEPAGGWDAEADTYRIGEDHEEPSGERASTPIAELHQHGLTFHQTGPLRTAGYGTAQAVASLVDGHRAEPEGSTLSGLPGMGTRRVALVCAAVDAWRAFRRDTGASR</sequence>
<evidence type="ECO:0000313" key="3">
    <source>
        <dbReference type="Proteomes" id="UP000550260"/>
    </source>
</evidence>
<organism evidence="2 3">
    <name type="scientific">Amycolatopsis echigonensis</name>
    <dbReference type="NCBI Taxonomy" id="2576905"/>
    <lineage>
        <taxon>Bacteria</taxon>
        <taxon>Bacillati</taxon>
        <taxon>Actinomycetota</taxon>
        <taxon>Actinomycetes</taxon>
        <taxon>Pseudonocardiales</taxon>
        <taxon>Pseudonocardiaceae</taxon>
        <taxon>Amycolatopsis</taxon>
    </lineage>
</organism>
<feature type="compositionally biased region" description="Basic and acidic residues" evidence="1">
    <location>
        <begin position="33"/>
        <end position="46"/>
    </location>
</feature>
<feature type="region of interest" description="Disordered" evidence="1">
    <location>
        <begin position="1"/>
        <end position="49"/>
    </location>
</feature>
<protein>
    <submittedName>
        <fullName evidence="2">Uncharacterized protein</fullName>
    </submittedName>
</protein>
<gene>
    <name evidence="2" type="ORF">H5411_27835</name>
</gene>
<dbReference type="EMBL" id="JACJHR010000045">
    <property type="protein sequence ID" value="MBB2502933.1"/>
    <property type="molecule type" value="Genomic_DNA"/>
</dbReference>
<evidence type="ECO:0000256" key="1">
    <source>
        <dbReference type="SAM" id="MobiDB-lite"/>
    </source>
</evidence>
<feature type="compositionally biased region" description="Basic and acidic residues" evidence="1">
    <location>
        <begin position="10"/>
        <end position="24"/>
    </location>
</feature>
<reference evidence="2 3" key="1">
    <citation type="submission" date="2020-08" db="EMBL/GenBank/DDBJ databases">
        <title>Amycolatopsis echigonensis JCM 21831.</title>
        <authorList>
            <person name="Tedsree N."/>
            <person name="Kuncharoen N."/>
            <person name="Likhitwitayawuid K."/>
            <person name="Tanasupawat S."/>
        </authorList>
    </citation>
    <scope>NUCLEOTIDE SEQUENCE [LARGE SCALE GENOMIC DNA]</scope>
    <source>
        <strain evidence="2 3">JCM 21831</strain>
    </source>
</reference>
<comment type="caution">
    <text evidence="2">The sequence shown here is derived from an EMBL/GenBank/DDBJ whole genome shotgun (WGS) entry which is preliminary data.</text>
</comment>
<dbReference type="Proteomes" id="UP000550260">
    <property type="component" value="Unassembled WGS sequence"/>
</dbReference>
<name>A0A8E1W371_9PSEU</name>
<proteinExistence type="predicted"/>
<dbReference type="RefSeq" id="WP_183125513.1">
    <property type="nucleotide sequence ID" value="NZ_JACJHR010000045.1"/>
</dbReference>
<evidence type="ECO:0000313" key="2">
    <source>
        <dbReference type="EMBL" id="MBB2502933.1"/>
    </source>
</evidence>
<dbReference type="AlphaFoldDB" id="A0A8E1W371"/>
<accession>A0A8E1W371</accession>